<dbReference type="EMBL" id="CP030104">
    <property type="protein sequence ID" value="AWX43140.1"/>
    <property type="molecule type" value="Genomic_DNA"/>
</dbReference>
<name>A0A2Z4LN27_9FLAO</name>
<dbReference type="Pfam" id="PF13376">
    <property type="entry name" value="OmdA"/>
    <property type="match status" value="1"/>
</dbReference>
<keyword evidence="2" id="KW-1185">Reference proteome</keyword>
<dbReference type="Gene3D" id="2.40.30.100">
    <property type="entry name" value="AF2212/PG0164-like"/>
    <property type="match status" value="1"/>
</dbReference>
<dbReference type="InterPro" id="IPR037079">
    <property type="entry name" value="AF2212/PG0164-like_sf"/>
</dbReference>
<dbReference type="Proteomes" id="UP000248536">
    <property type="component" value="Chromosome"/>
</dbReference>
<protein>
    <recommendedName>
        <fullName evidence="3">DUF1905 domain-containing protein</fullName>
    </recommendedName>
</protein>
<evidence type="ECO:0000313" key="1">
    <source>
        <dbReference type="EMBL" id="AWX43140.1"/>
    </source>
</evidence>
<proteinExistence type="predicted"/>
<dbReference type="KEGG" id="spon:HME9304_00127"/>
<reference evidence="1 2" key="1">
    <citation type="submission" date="2018-06" db="EMBL/GenBank/DDBJ databases">
        <title>Spongiibacterium sp. HME9304 Genome sequencing and assembly.</title>
        <authorList>
            <person name="Kang H."/>
            <person name="Kim H."/>
            <person name="Joh K."/>
        </authorList>
    </citation>
    <scope>NUCLEOTIDE SEQUENCE [LARGE SCALE GENOMIC DNA]</scope>
    <source>
        <strain evidence="1 2">HME9304</strain>
    </source>
</reference>
<organism evidence="1 2">
    <name type="scientific">Flagellimonas maritima</name>
    <dbReference type="NCBI Taxonomy" id="1383885"/>
    <lineage>
        <taxon>Bacteria</taxon>
        <taxon>Pseudomonadati</taxon>
        <taxon>Bacteroidota</taxon>
        <taxon>Flavobacteriia</taxon>
        <taxon>Flavobacteriales</taxon>
        <taxon>Flavobacteriaceae</taxon>
        <taxon>Flagellimonas</taxon>
    </lineage>
</organism>
<dbReference type="RefSeq" id="WP_239023348.1">
    <property type="nucleotide sequence ID" value="NZ_CP030104.1"/>
</dbReference>
<evidence type="ECO:0008006" key="3">
    <source>
        <dbReference type="Google" id="ProtNLM"/>
    </source>
</evidence>
<evidence type="ECO:0000313" key="2">
    <source>
        <dbReference type="Proteomes" id="UP000248536"/>
    </source>
</evidence>
<dbReference type="AlphaFoldDB" id="A0A2Z4LN27"/>
<accession>A0A2Z4LN27</accession>
<sequence length="164" mass="18963">MQSPSFEVSIGKNANGMHLIAIPFEIAKPFVEKKHKRVRVVACFEDKSIEIYAALLKRKGAYLIMFGKKNQKALGLFLNDYFQLQLFEDTSKYGVAVPEEFDAVMLSDYDAYTIFESLTDGKKRGIIYMITRYKNSQTKIDKTLLLCENLKRGIRDNRELLKEF</sequence>
<gene>
    <name evidence="1" type="ORF">HME9304_00127</name>
</gene>